<reference evidence="6" key="1">
    <citation type="journal article" date="2019" name="Int. J. Syst. Evol. Microbiol.">
        <title>The Global Catalogue of Microorganisms (GCM) 10K type strain sequencing project: providing services to taxonomists for standard genome sequencing and annotation.</title>
        <authorList>
            <consortium name="The Broad Institute Genomics Platform"/>
            <consortium name="The Broad Institute Genome Sequencing Center for Infectious Disease"/>
            <person name="Wu L."/>
            <person name="Ma J."/>
        </authorList>
    </citation>
    <scope>NUCLEOTIDE SEQUENCE [LARGE SCALE GENOMIC DNA]</scope>
    <source>
        <strain evidence="6">KCTC 62784</strain>
    </source>
</reference>
<protein>
    <submittedName>
        <fullName evidence="5">MarR family winged helix-turn-helix transcriptional regulator</fullName>
    </submittedName>
</protein>
<keyword evidence="2" id="KW-0238">DNA-binding</keyword>
<keyword evidence="1" id="KW-0805">Transcription regulation</keyword>
<dbReference type="InterPro" id="IPR023187">
    <property type="entry name" value="Tscrpt_reg_MarR-type_CS"/>
</dbReference>
<evidence type="ECO:0000256" key="3">
    <source>
        <dbReference type="ARBA" id="ARBA00023163"/>
    </source>
</evidence>
<proteinExistence type="predicted"/>
<dbReference type="SMART" id="SM00347">
    <property type="entry name" value="HTH_MARR"/>
    <property type="match status" value="1"/>
</dbReference>
<comment type="caution">
    <text evidence="5">The sequence shown here is derived from an EMBL/GenBank/DDBJ whole genome shotgun (WGS) entry which is preliminary data.</text>
</comment>
<dbReference type="EMBL" id="JBHRSE010000041">
    <property type="protein sequence ID" value="MFC3023511.1"/>
    <property type="molecule type" value="Genomic_DNA"/>
</dbReference>
<evidence type="ECO:0000259" key="4">
    <source>
        <dbReference type="PROSITE" id="PS50995"/>
    </source>
</evidence>
<dbReference type="InterPro" id="IPR036388">
    <property type="entry name" value="WH-like_DNA-bd_sf"/>
</dbReference>
<gene>
    <name evidence="5" type="ORF">ACFODT_06715</name>
</gene>
<dbReference type="RefSeq" id="WP_123014904.1">
    <property type="nucleotide sequence ID" value="NZ_AP024912.1"/>
</dbReference>
<sequence>MDSIDVIRRQWAHECPTLNTLPMGILGRMLRLTKYLEAQVSDWLKSHGLLMGEFDVLMTLRRHGAPYRLTPSAILHSMMLTSGAMTNRLDKLESKGLVVREHSQEDRRSVEVVLTPTGLERVENLLNDYVALQETLLAQLPEEEQQALSQLLSQWLGSLEND</sequence>
<dbReference type="Gene3D" id="1.10.10.10">
    <property type="entry name" value="Winged helix-like DNA-binding domain superfamily/Winged helix DNA-binding domain"/>
    <property type="match status" value="1"/>
</dbReference>
<accession>A0ABV7C9M9</accession>
<evidence type="ECO:0000256" key="1">
    <source>
        <dbReference type="ARBA" id="ARBA00023015"/>
    </source>
</evidence>
<dbReference type="SUPFAM" id="SSF46785">
    <property type="entry name" value="Winged helix' DNA-binding domain"/>
    <property type="match status" value="1"/>
</dbReference>
<name>A0ABV7C9M9_9VIBR</name>
<dbReference type="PROSITE" id="PS50995">
    <property type="entry name" value="HTH_MARR_2"/>
    <property type="match status" value="1"/>
</dbReference>
<evidence type="ECO:0000313" key="5">
    <source>
        <dbReference type="EMBL" id="MFC3023511.1"/>
    </source>
</evidence>
<keyword evidence="6" id="KW-1185">Reference proteome</keyword>
<dbReference type="Pfam" id="PF01047">
    <property type="entry name" value="MarR"/>
    <property type="match status" value="1"/>
</dbReference>
<evidence type="ECO:0000313" key="6">
    <source>
        <dbReference type="Proteomes" id="UP001595384"/>
    </source>
</evidence>
<dbReference type="InterPro" id="IPR036390">
    <property type="entry name" value="WH_DNA-bd_sf"/>
</dbReference>
<dbReference type="PANTHER" id="PTHR42756">
    <property type="entry name" value="TRANSCRIPTIONAL REGULATOR, MARR"/>
    <property type="match status" value="1"/>
</dbReference>
<dbReference type="PANTHER" id="PTHR42756:SF1">
    <property type="entry name" value="TRANSCRIPTIONAL REPRESSOR OF EMRAB OPERON"/>
    <property type="match status" value="1"/>
</dbReference>
<dbReference type="Proteomes" id="UP001595384">
    <property type="component" value="Unassembled WGS sequence"/>
</dbReference>
<evidence type="ECO:0000256" key="2">
    <source>
        <dbReference type="ARBA" id="ARBA00023125"/>
    </source>
</evidence>
<dbReference type="PROSITE" id="PS01117">
    <property type="entry name" value="HTH_MARR_1"/>
    <property type="match status" value="1"/>
</dbReference>
<feature type="domain" description="HTH marR-type" evidence="4">
    <location>
        <begin position="22"/>
        <end position="157"/>
    </location>
</feature>
<dbReference type="InterPro" id="IPR000835">
    <property type="entry name" value="HTH_MarR-typ"/>
</dbReference>
<keyword evidence="3" id="KW-0804">Transcription</keyword>
<organism evidence="5 6">
    <name type="scientific">Vibrio zhugei</name>
    <dbReference type="NCBI Taxonomy" id="2479546"/>
    <lineage>
        <taxon>Bacteria</taxon>
        <taxon>Pseudomonadati</taxon>
        <taxon>Pseudomonadota</taxon>
        <taxon>Gammaproteobacteria</taxon>
        <taxon>Vibrionales</taxon>
        <taxon>Vibrionaceae</taxon>
        <taxon>Vibrio</taxon>
    </lineage>
</organism>
<dbReference type="PRINTS" id="PR00598">
    <property type="entry name" value="HTHMARR"/>
</dbReference>